<evidence type="ECO:0000313" key="1">
    <source>
        <dbReference type="EMBL" id="AWV48462.1"/>
    </source>
</evidence>
<organism evidence="1 2">
    <name type="scientific">Mycobacterium leprae</name>
    <dbReference type="NCBI Taxonomy" id="1769"/>
    <lineage>
        <taxon>Bacteria</taxon>
        <taxon>Bacillati</taxon>
        <taxon>Actinomycetota</taxon>
        <taxon>Actinomycetes</taxon>
        <taxon>Mycobacteriales</taxon>
        <taxon>Mycobacteriaceae</taxon>
        <taxon>Mycobacterium</taxon>
    </lineage>
</organism>
<protein>
    <submittedName>
        <fullName evidence="1">Uncharacterized protein</fullName>
    </submittedName>
</protein>
<reference evidence="1 2" key="1">
    <citation type="submission" date="2018-05" db="EMBL/GenBank/DDBJ databases">
        <title>Evolution of small genomes with special reference to Mycobacterium leprae.</title>
        <authorList>
            <person name="Mohanty P.S."/>
            <person name="Bansal A.K."/>
            <person name="Gupta U.D."/>
            <person name="Naaz F."/>
            <person name="Dwivedi V.D."/>
            <person name="Singh H."/>
            <person name="Gupta G."/>
            <person name="Sharma S."/>
            <person name="Arora M."/>
        </authorList>
    </citation>
    <scope>NUCLEOTIDE SEQUENCE [LARGE SCALE GENOMIC DNA]</scope>
    <source>
        <strain evidence="1 2">MRHRU-235-G</strain>
    </source>
</reference>
<dbReference type="EMBL" id="CP029543">
    <property type="protein sequence ID" value="AWV48462.1"/>
    <property type="molecule type" value="Genomic_DNA"/>
</dbReference>
<sequence length="78" mass="8677">MTDGGAELVLVSDTYLRDHPGAPPVGRIHGWGYRPVGLGLREKHCRAPNYPYVLPHMRAAALDTLHRTQVSRNDIDAF</sequence>
<accession>A0AAD0KTJ0</accession>
<proteinExistence type="predicted"/>
<gene>
    <name evidence="1" type="ORF">DIJ64_11525</name>
</gene>
<evidence type="ECO:0000313" key="2">
    <source>
        <dbReference type="Proteomes" id="UP000249682"/>
    </source>
</evidence>
<dbReference type="Proteomes" id="UP000249682">
    <property type="component" value="Chromosome"/>
</dbReference>
<dbReference type="AlphaFoldDB" id="A0AAD0KTJ0"/>
<name>A0AAD0KTJ0_MYCLR</name>